<dbReference type="EMBL" id="MU266452">
    <property type="protein sequence ID" value="KAH7923453.1"/>
    <property type="molecule type" value="Genomic_DNA"/>
</dbReference>
<sequence>MPKRSKMHQCDTCAKSFPRPSGLRTHMNSHTGSKPYKCSVPGCTKAFAVRSNAKRHLRTHGINPSTCDSSPPGSRFTVDFEEPVVTQVHDSGRRPTTIRWIPQSLATRTNVDWLTSPSSAGTEGSEETSTAYPVLQTPLPAVLPSQSDYESGDEERNSLVEAGRYPYHPSQYRGLPGPAPK</sequence>
<name>A0ACB8BG31_9AGAM</name>
<dbReference type="Proteomes" id="UP000790709">
    <property type="component" value="Unassembled WGS sequence"/>
</dbReference>
<organism evidence="1 2">
    <name type="scientific">Leucogyrophana mollusca</name>
    <dbReference type="NCBI Taxonomy" id="85980"/>
    <lineage>
        <taxon>Eukaryota</taxon>
        <taxon>Fungi</taxon>
        <taxon>Dikarya</taxon>
        <taxon>Basidiomycota</taxon>
        <taxon>Agaricomycotina</taxon>
        <taxon>Agaricomycetes</taxon>
        <taxon>Agaricomycetidae</taxon>
        <taxon>Boletales</taxon>
        <taxon>Boletales incertae sedis</taxon>
        <taxon>Leucogyrophana</taxon>
    </lineage>
</organism>
<gene>
    <name evidence="1" type="ORF">BV22DRAFT_582517</name>
</gene>
<accession>A0ACB8BG31</accession>
<keyword evidence="2" id="KW-1185">Reference proteome</keyword>
<comment type="caution">
    <text evidence="1">The sequence shown here is derived from an EMBL/GenBank/DDBJ whole genome shotgun (WGS) entry which is preliminary data.</text>
</comment>
<evidence type="ECO:0000313" key="2">
    <source>
        <dbReference type="Proteomes" id="UP000790709"/>
    </source>
</evidence>
<reference evidence="1" key="1">
    <citation type="journal article" date="2021" name="New Phytol.">
        <title>Evolutionary innovations through gain and loss of genes in the ectomycorrhizal Boletales.</title>
        <authorList>
            <person name="Wu G."/>
            <person name="Miyauchi S."/>
            <person name="Morin E."/>
            <person name="Kuo A."/>
            <person name="Drula E."/>
            <person name="Varga T."/>
            <person name="Kohler A."/>
            <person name="Feng B."/>
            <person name="Cao Y."/>
            <person name="Lipzen A."/>
            <person name="Daum C."/>
            <person name="Hundley H."/>
            <person name="Pangilinan J."/>
            <person name="Johnson J."/>
            <person name="Barry K."/>
            <person name="LaButti K."/>
            <person name="Ng V."/>
            <person name="Ahrendt S."/>
            <person name="Min B."/>
            <person name="Choi I.G."/>
            <person name="Park H."/>
            <person name="Plett J.M."/>
            <person name="Magnuson J."/>
            <person name="Spatafora J.W."/>
            <person name="Nagy L.G."/>
            <person name="Henrissat B."/>
            <person name="Grigoriev I.V."/>
            <person name="Yang Z.L."/>
            <person name="Xu J."/>
            <person name="Martin F.M."/>
        </authorList>
    </citation>
    <scope>NUCLEOTIDE SEQUENCE</scope>
    <source>
        <strain evidence="1">KUC20120723A-06</strain>
    </source>
</reference>
<protein>
    <submittedName>
        <fullName evidence="1">Uncharacterized protein</fullName>
    </submittedName>
</protein>
<proteinExistence type="predicted"/>
<evidence type="ECO:0000313" key="1">
    <source>
        <dbReference type="EMBL" id="KAH7923453.1"/>
    </source>
</evidence>